<keyword evidence="3" id="KW-1185">Reference proteome</keyword>
<reference evidence="2 3" key="1">
    <citation type="submission" date="2024-01" db="EMBL/GenBank/DDBJ databases">
        <title>Draft genome sequences of three bacterial strains isolated from Acacia saligna represent a potential new species within the genus Rhizobium.</title>
        <authorList>
            <person name="Tambong J.T."/>
            <person name="Mnasri B."/>
        </authorList>
    </citation>
    <scope>NUCLEOTIDE SEQUENCE [LARGE SCALE GENOMIC DNA]</scope>
    <source>
        <strain evidence="2 3">1AS12I</strain>
    </source>
</reference>
<feature type="region of interest" description="Disordered" evidence="1">
    <location>
        <begin position="1"/>
        <end position="39"/>
    </location>
</feature>
<protein>
    <submittedName>
        <fullName evidence="2">Uncharacterized protein</fullName>
    </submittedName>
</protein>
<comment type="caution">
    <text evidence="2">The sequence shown here is derived from an EMBL/GenBank/DDBJ whole genome shotgun (WGS) entry which is preliminary data.</text>
</comment>
<accession>A0ABU8CSA1</accession>
<evidence type="ECO:0000256" key="1">
    <source>
        <dbReference type="SAM" id="MobiDB-lite"/>
    </source>
</evidence>
<sequence>MTKHRRISAASPAGSVRKNLDSCGKPSKSNSGKGISTMVRDEHAIADRSDRARVAGVDIAVPVSSKTKAKTTTKTV</sequence>
<evidence type="ECO:0000313" key="2">
    <source>
        <dbReference type="EMBL" id="MEI1251718.1"/>
    </source>
</evidence>
<proteinExistence type="predicted"/>
<dbReference type="RefSeq" id="WP_335915237.1">
    <property type="nucleotide sequence ID" value="NZ_JBAMYB010000018.1"/>
</dbReference>
<evidence type="ECO:0000313" key="3">
    <source>
        <dbReference type="Proteomes" id="UP001531129"/>
    </source>
</evidence>
<dbReference type="EMBL" id="JBAMYC010000018">
    <property type="protein sequence ID" value="MEI1251718.1"/>
    <property type="molecule type" value="Genomic_DNA"/>
</dbReference>
<dbReference type="Proteomes" id="UP001531129">
    <property type="component" value="Unassembled WGS sequence"/>
</dbReference>
<organism evidence="2 3">
    <name type="scientific">Rhizobium aouanii</name>
    <dbReference type="NCBI Taxonomy" id="3118145"/>
    <lineage>
        <taxon>Bacteria</taxon>
        <taxon>Pseudomonadati</taxon>
        <taxon>Pseudomonadota</taxon>
        <taxon>Alphaproteobacteria</taxon>
        <taxon>Hyphomicrobiales</taxon>
        <taxon>Rhizobiaceae</taxon>
        <taxon>Rhizobium/Agrobacterium group</taxon>
        <taxon>Rhizobium</taxon>
    </lineage>
</organism>
<gene>
    <name evidence="2" type="ORF">V8Q02_27520</name>
</gene>
<name>A0ABU8CSA1_9HYPH</name>